<gene>
    <name evidence="1" type="ORF">ACFP90_11305</name>
</gene>
<name>A0ABW1ZIZ5_9DEIO</name>
<evidence type="ECO:0000313" key="1">
    <source>
        <dbReference type="EMBL" id="MFC6660871.1"/>
    </source>
</evidence>
<proteinExistence type="predicted"/>
<dbReference type="EMBL" id="JBHSWB010000001">
    <property type="protein sequence ID" value="MFC6660871.1"/>
    <property type="molecule type" value="Genomic_DNA"/>
</dbReference>
<protein>
    <submittedName>
        <fullName evidence="1">Uncharacterized protein</fullName>
    </submittedName>
</protein>
<evidence type="ECO:0000313" key="2">
    <source>
        <dbReference type="Proteomes" id="UP001596317"/>
    </source>
</evidence>
<dbReference type="RefSeq" id="WP_224604972.1">
    <property type="nucleotide sequence ID" value="NZ_JAIQXV010000002.1"/>
</dbReference>
<dbReference type="Proteomes" id="UP001596317">
    <property type="component" value="Unassembled WGS sequence"/>
</dbReference>
<accession>A0ABW1ZIZ5</accession>
<comment type="caution">
    <text evidence="1">The sequence shown here is derived from an EMBL/GenBank/DDBJ whole genome shotgun (WGS) entry which is preliminary data.</text>
</comment>
<keyword evidence="2" id="KW-1185">Reference proteome</keyword>
<sequence>MTASLERLAVATAMYFARLEYGQLRTQAAPLDPESASERAIGVAAAFLAQAGLPGSFTLNEEQELYELLRGTE</sequence>
<organism evidence="1 2">
    <name type="scientific">Deinococcus multiflagellatus</name>
    <dbReference type="NCBI Taxonomy" id="1656887"/>
    <lineage>
        <taxon>Bacteria</taxon>
        <taxon>Thermotogati</taxon>
        <taxon>Deinococcota</taxon>
        <taxon>Deinococci</taxon>
        <taxon>Deinococcales</taxon>
        <taxon>Deinococcaceae</taxon>
        <taxon>Deinococcus</taxon>
    </lineage>
</organism>
<reference evidence="2" key="1">
    <citation type="journal article" date="2019" name="Int. J. Syst. Evol. Microbiol.">
        <title>The Global Catalogue of Microorganisms (GCM) 10K type strain sequencing project: providing services to taxonomists for standard genome sequencing and annotation.</title>
        <authorList>
            <consortium name="The Broad Institute Genomics Platform"/>
            <consortium name="The Broad Institute Genome Sequencing Center for Infectious Disease"/>
            <person name="Wu L."/>
            <person name="Ma J."/>
        </authorList>
    </citation>
    <scope>NUCLEOTIDE SEQUENCE [LARGE SCALE GENOMIC DNA]</scope>
    <source>
        <strain evidence="2">CCUG 63830</strain>
    </source>
</reference>